<dbReference type="CDD" id="cd00483">
    <property type="entry name" value="HPPK"/>
    <property type="match status" value="1"/>
</dbReference>
<evidence type="ECO:0000256" key="5">
    <source>
        <dbReference type="ARBA" id="ARBA00022741"/>
    </source>
</evidence>
<dbReference type="InterPro" id="IPR035907">
    <property type="entry name" value="Hppk_sf"/>
</dbReference>
<evidence type="ECO:0000256" key="6">
    <source>
        <dbReference type="ARBA" id="ARBA00022777"/>
    </source>
</evidence>
<dbReference type="EMBL" id="CP000612">
    <property type="protein sequence ID" value="ABO48705.1"/>
    <property type="molecule type" value="Genomic_DNA"/>
</dbReference>
<evidence type="ECO:0000256" key="4">
    <source>
        <dbReference type="ARBA" id="ARBA00022679"/>
    </source>
</evidence>
<gene>
    <name evidence="10" type="ordered locus">Dred_0156</name>
</gene>
<evidence type="ECO:0000256" key="3">
    <source>
        <dbReference type="ARBA" id="ARBA00013253"/>
    </source>
</evidence>
<dbReference type="Pfam" id="PF01288">
    <property type="entry name" value="HPPK"/>
    <property type="match status" value="1"/>
</dbReference>
<dbReference type="GO" id="GO:0046656">
    <property type="term" value="P:folic acid biosynthetic process"/>
    <property type="evidence" value="ECO:0007669"/>
    <property type="project" value="UniProtKB-KW"/>
</dbReference>
<evidence type="ECO:0000256" key="2">
    <source>
        <dbReference type="ARBA" id="ARBA00005051"/>
    </source>
</evidence>
<evidence type="ECO:0000256" key="7">
    <source>
        <dbReference type="ARBA" id="ARBA00022840"/>
    </source>
</evidence>
<dbReference type="GO" id="GO:0003848">
    <property type="term" value="F:2-amino-4-hydroxy-6-hydroxymethyldihydropteridine diphosphokinase activity"/>
    <property type="evidence" value="ECO:0007669"/>
    <property type="project" value="UniProtKB-EC"/>
</dbReference>
<evidence type="ECO:0000256" key="1">
    <source>
        <dbReference type="ARBA" id="ARBA00000198"/>
    </source>
</evidence>
<dbReference type="GO" id="GO:0005524">
    <property type="term" value="F:ATP binding"/>
    <property type="evidence" value="ECO:0007669"/>
    <property type="project" value="UniProtKB-KW"/>
</dbReference>
<keyword evidence="11" id="KW-1185">Reference proteome</keyword>
<keyword evidence="4 10" id="KW-0808">Transferase</keyword>
<dbReference type="eggNOG" id="COG0801">
    <property type="taxonomic scope" value="Bacteria"/>
</dbReference>
<keyword evidence="8" id="KW-0289">Folate biosynthesis</keyword>
<feature type="domain" description="7,8-dihydro-6-hydroxymethylpterin-pyrophosphokinase" evidence="9">
    <location>
        <begin position="88"/>
        <end position="99"/>
    </location>
</feature>
<keyword evidence="5" id="KW-0547">Nucleotide-binding</keyword>
<dbReference type="HOGENOM" id="CLU_097916_2_3_9"/>
<dbReference type="PANTHER" id="PTHR43071:SF1">
    <property type="entry name" value="2-AMINO-4-HYDROXY-6-HYDROXYMETHYLDIHYDROPTERIDINE PYROPHOSPHOKINASE"/>
    <property type="match status" value="1"/>
</dbReference>
<reference evidence="10 11" key="1">
    <citation type="submission" date="2007-03" db="EMBL/GenBank/DDBJ databases">
        <title>Complete sequence of Desulfotomaculum reducens MI-1.</title>
        <authorList>
            <consortium name="US DOE Joint Genome Institute"/>
            <person name="Copeland A."/>
            <person name="Lucas S."/>
            <person name="Lapidus A."/>
            <person name="Barry K."/>
            <person name="Detter J.C."/>
            <person name="Glavina del Rio T."/>
            <person name="Hammon N."/>
            <person name="Israni S."/>
            <person name="Dalin E."/>
            <person name="Tice H."/>
            <person name="Pitluck S."/>
            <person name="Sims D."/>
            <person name="Brettin T."/>
            <person name="Bruce D."/>
            <person name="Han C."/>
            <person name="Tapia R."/>
            <person name="Schmutz J."/>
            <person name="Larimer F."/>
            <person name="Land M."/>
            <person name="Hauser L."/>
            <person name="Kyrpides N."/>
            <person name="Kim E."/>
            <person name="Tebo B.M."/>
            <person name="Richardson P."/>
        </authorList>
    </citation>
    <scope>NUCLEOTIDE SEQUENCE [LARGE SCALE GENOMIC DNA]</scope>
    <source>
        <strain evidence="10 11">MI-1</strain>
    </source>
</reference>
<dbReference type="UniPathway" id="UPA00077">
    <property type="reaction ID" value="UER00155"/>
</dbReference>
<organism evidence="10 11">
    <name type="scientific">Desulforamulus reducens (strain ATCC BAA-1160 / DSM 100696 / MI-1)</name>
    <name type="common">Desulfotomaculum reducens</name>
    <dbReference type="NCBI Taxonomy" id="349161"/>
    <lineage>
        <taxon>Bacteria</taxon>
        <taxon>Bacillati</taxon>
        <taxon>Bacillota</taxon>
        <taxon>Clostridia</taxon>
        <taxon>Eubacteriales</taxon>
        <taxon>Peptococcaceae</taxon>
        <taxon>Desulforamulus</taxon>
    </lineage>
</organism>
<evidence type="ECO:0000313" key="10">
    <source>
        <dbReference type="EMBL" id="ABO48705.1"/>
    </source>
</evidence>
<sequence>MTVAYIGLGSNMGDKKAYIQSALKKLDHYTGIHLLRVASLYESAPWGYLEQDWFVNTVAEVETTLSPEKILQVLFDIERSLNRTRDIHWGPRTVDLDLLLYGSQTICFPHLQVPHPRMHERAFVLVPLAELCPNMILTQGTVMELAEKTLAEQAIRKIES</sequence>
<dbReference type="OrthoDB" id="9808041at2"/>
<dbReference type="InterPro" id="IPR000550">
    <property type="entry name" value="Hppk"/>
</dbReference>
<comment type="pathway">
    <text evidence="2">Cofactor biosynthesis; tetrahydrofolate biosynthesis; 2-amino-4-hydroxy-6-hydroxymethyl-7,8-dihydropteridine diphosphate from 7,8-dihydroneopterin triphosphate: step 4/4.</text>
</comment>
<dbReference type="SUPFAM" id="SSF55083">
    <property type="entry name" value="6-hydroxymethyl-7,8-dihydropterin pyrophosphokinase, HPPK"/>
    <property type="match status" value="1"/>
</dbReference>
<dbReference type="AlphaFoldDB" id="A4J0V2"/>
<dbReference type="Proteomes" id="UP000001556">
    <property type="component" value="Chromosome"/>
</dbReference>
<proteinExistence type="predicted"/>
<accession>A4J0V2</accession>
<evidence type="ECO:0000256" key="8">
    <source>
        <dbReference type="ARBA" id="ARBA00022909"/>
    </source>
</evidence>
<evidence type="ECO:0000313" key="11">
    <source>
        <dbReference type="Proteomes" id="UP000001556"/>
    </source>
</evidence>
<protein>
    <recommendedName>
        <fullName evidence="3">2-amino-4-hydroxy-6-hydroxymethyldihydropteridine diphosphokinase</fullName>
        <ecNumber evidence="3">2.7.6.3</ecNumber>
    </recommendedName>
</protein>
<evidence type="ECO:0000259" key="9">
    <source>
        <dbReference type="PROSITE" id="PS00794"/>
    </source>
</evidence>
<dbReference type="PANTHER" id="PTHR43071">
    <property type="entry name" value="2-AMINO-4-HYDROXY-6-HYDROXYMETHYLDIHYDROPTERIDINE PYROPHOSPHOKINASE"/>
    <property type="match status" value="1"/>
</dbReference>
<dbReference type="STRING" id="349161.Dred_0156"/>
<dbReference type="NCBIfam" id="TIGR01498">
    <property type="entry name" value="folK"/>
    <property type="match status" value="1"/>
</dbReference>
<keyword evidence="7" id="KW-0067">ATP-binding</keyword>
<keyword evidence="6 10" id="KW-0418">Kinase</keyword>
<dbReference type="GO" id="GO:0046654">
    <property type="term" value="P:tetrahydrofolate biosynthetic process"/>
    <property type="evidence" value="ECO:0007669"/>
    <property type="project" value="UniProtKB-UniPathway"/>
</dbReference>
<dbReference type="GO" id="GO:0016301">
    <property type="term" value="F:kinase activity"/>
    <property type="evidence" value="ECO:0007669"/>
    <property type="project" value="UniProtKB-KW"/>
</dbReference>
<dbReference type="EC" id="2.7.6.3" evidence="3"/>
<name>A4J0V2_DESRM</name>
<dbReference type="PROSITE" id="PS00794">
    <property type="entry name" value="HPPK"/>
    <property type="match status" value="1"/>
</dbReference>
<dbReference type="KEGG" id="drm:Dred_0156"/>
<dbReference type="RefSeq" id="WP_011876546.1">
    <property type="nucleotide sequence ID" value="NC_009253.1"/>
</dbReference>
<comment type="catalytic activity">
    <reaction evidence="1">
        <text>6-hydroxymethyl-7,8-dihydropterin + ATP = (7,8-dihydropterin-6-yl)methyl diphosphate + AMP + H(+)</text>
        <dbReference type="Rhea" id="RHEA:11412"/>
        <dbReference type="ChEBI" id="CHEBI:15378"/>
        <dbReference type="ChEBI" id="CHEBI:30616"/>
        <dbReference type="ChEBI" id="CHEBI:44841"/>
        <dbReference type="ChEBI" id="CHEBI:72950"/>
        <dbReference type="ChEBI" id="CHEBI:456215"/>
        <dbReference type="EC" id="2.7.6.3"/>
    </reaction>
</comment>
<dbReference type="Gene3D" id="3.30.70.560">
    <property type="entry name" value="7,8-Dihydro-6-hydroxymethylpterin-pyrophosphokinase HPPK"/>
    <property type="match status" value="1"/>
</dbReference>